<feature type="compositionally biased region" description="Basic and acidic residues" evidence="1">
    <location>
        <begin position="1"/>
        <end position="14"/>
    </location>
</feature>
<protein>
    <submittedName>
        <fullName evidence="2">Uncharacterized protein</fullName>
    </submittedName>
</protein>
<sequence length="238" mass="26255">MKSLVKRKEEKPTENGEANAVGGTERKNPLEKIRDVLKKVPKKLKRDYHAVTMKDVADEDDDSDYFDQFEDEDHINTDEIKPAAKDEIVYANASAIKKQAEEKRKNFGREMNEDGLTYVSVDFSEKNKISSPSKAGNNNNNNNSSSNTSKGNDQQEEDLVEYSSLDFTKMPSKNETHQEVTAEVNPTLKDEEKAQPSDLDDGAEADADADGGANLPAPAAAEVDSSRMVAESFFGTAV</sequence>
<feature type="region of interest" description="Disordered" evidence="1">
    <location>
        <begin position="127"/>
        <end position="226"/>
    </location>
</feature>
<proteinExistence type="predicted"/>
<evidence type="ECO:0000313" key="3">
    <source>
        <dbReference type="Proteomes" id="UP000735302"/>
    </source>
</evidence>
<name>A0AAV4AWR7_9GAST</name>
<keyword evidence="3" id="KW-1185">Reference proteome</keyword>
<dbReference type="EMBL" id="BLXT01004214">
    <property type="protein sequence ID" value="GFO10963.1"/>
    <property type="molecule type" value="Genomic_DNA"/>
</dbReference>
<feature type="compositionally biased region" description="Acidic residues" evidence="1">
    <location>
        <begin position="198"/>
        <end position="209"/>
    </location>
</feature>
<evidence type="ECO:0000256" key="1">
    <source>
        <dbReference type="SAM" id="MobiDB-lite"/>
    </source>
</evidence>
<comment type="caution">
    <text evidence="2">The sequence shown here is derived from an EMBL/GenBank/DDBJ whole genome shotgun (WGS) entry which is preliminary data.</text>
</comment>
<gene>
    <name evidence="2" type="ORF">PoB_003746800</name>
</gene>
<organism evidence="2 3">
    <name type="scientific">Plakobranchus ocellatus</name>
    <dbReference type="NCBI Taxonomy" id="259542"/>
    <lineage>
        <taxon>Eukaryota</taxon>
        <taxon>Metazoa</taxon>
        <taxon>Spiralia</taxon>
        <taxon>Lophotrochozoa</taxon>
        <taxon>Mollusca</taxon>
        <taxon>Gastropoda</taxon>
        <taxon>Heterobranchia</taxon>
        <taxon>Euthyneura</taxon>
        <taxon>Panpulmonata</taxon>
        <taxon>Sacoglossa</taxon>
        <taxon>Placobranchoidea</taxon>
        <taxon>Plakobranchidae</taxon>
        <taxon>Plakobranchus</taxon>
    </lineage>
</organism>
<feature type="compositionally biased region" description="Low complexity" evidence="1">
    <location>
        <begin position="130"/>
        <end position="152"/>
    </location>
</feature>
<reference evidence="2 3" key="1">
    <citation type="journal article" date="2021" name="Elife">
        <title>Chloroplast acquisition without the gene transfer in kleptoplastic sea slugs, Plakobranchus ocellatus.</title>
        <authorList>
            <person name="Maeda T."/>
            <person name="Takahashi S."/>
            <person name="Yoshida T."/>
            <person name="Shimamura S."/>
            <person name="Takaki Y."/>
            <person name="Nagai Y."/>
            <person name="Toyoda A."/>
            <person name="Suzuki Y."/>
            <person name="Arimoto A."/>
            <person name="Ishii H."/>
            <person name="Satoh N."/>
            <person name="Nishiyama T."/>
            <person name="Hasebe M."/>
            <person name="Maruyama T."/>
            <person name="Minagawa J."/>
            <person name="Obokata J."/>
            <person name="Shigenobu S."/>
        </authorList>
    </citation>
    <scope>NUCLEOTIDE SEQUENCE [LARGE SCALE GENOMIC DNA]</scope>
</reference>
<feature type="region of interest" description="Disordered" evidence="1">
    <location>
        <begin position="1"/>
        <end position="30"/>
    </location>
</feature>
<dbReference type="Proteomes" id="UP000735302">
    <property type="component" value="Unassembled WGS sequence"/>
</dbReference>
<accession>A0AAV4AWR7</accession>
<evidence type="ECO:0000313" key="2">
    <source>
        <dbReference type="EMBL" id="GFO10963.1"/>
    </source>
</evidence>
<feature type="compositionally biased region" description="Low complexity" evidence="1">
    <location>
        <begin position="210"/>
        <end position="222"/>
    </location>
</feature>
<dbReference type="AlphaFoldDB" id="A0AAV4AWR7"/>